<gene>
    <name evidence="2" type="ORF">RRG08_025080</name>
</gene>
<dbReference type="Proteomes" id="UP001283361">
    <property type="component" value="Unassembled WGS sequence"/>
</dbReference>
<dbReference type="AlphaFoldDB" id="A0AAE1E0H9"/>
<evidence type="ECO:0000313" key="2">
    <source>
        <dbReference type="EMBL" id="KAK3788353.1"/>
    </source>
</evidence>
<reference evidence="2" key="1">
    <citation type="journal article" date="2023" name="G3 (Bethesda)">
        <title>A reference genome for the long-term kleptoplast-retaining sea slug Elysia crispata morphotype clarki.</title>
        <authorList>
            <person name="Eastman K.E."/>
            <person name="Pendleton A.L."/>
            <person name="Shaikh M.A."/>
            <person name="Suttiyut T."/>
            <person name="Ogas R."/>
            <person name="Tomko P."/>
            <person name="Gavelis G."/>
            <person name="Widhalm J.R."/>
            <person name="Wisecaver J.H."/>
        </authorList>
    </citation>
    <scope>NUCLEOTIDE SEQUENCE</scope>
    <source>
        <strain evidence="2">ECLA1</strain>
    </source>
</reference>
<feature type="compositionally biased region" description="Polar residues" evidence="1">
    <location>
        <begin position="79"/>
        <end position="96"/>
    </location>
</feature>
<accession>A0AAE1E0H9</accession>
<dbReference type="EMBL" id="JAWDGP010001769">
    <property type="protein sequence ID" value="KAK3788353.1"/>
    <property type="molecule type" value="Genomic_DNA"/>
</dbReference>
<comment type="caution">
    <text evidence="2">The sequence shown here is derived from an EMBL/GenBank/DDBJ whole genome shotgun (WGS) entry which is preliminary data.</text>
</comment>
<evidence type="ECO:0000313" key="3">
    <source>
        <dbReference type="Proteomes" id="UP001283361"/>
    </source>
</evidence>
<proteinExistence type="predicted"/>
<evidence type="ECO:0000256" key="1">
    <source>
        <dbReference type="SAM" id="MobiDB-lite"/>
    </source>
</evidence>
<protein>
    <submittedName>
        <fullName evidence="2">Uncharacterized protein</fullName>
    </submittedName>
</protein>
<keyword evidence="3" id="KW-1185">Reference proteome</keyword>
<feature type="region of interest" description="Disordered" evidence="1">
    <location>
        <begin position="79"/>
        <end position="106"/>
    </location>
</feature>
<sequence length="215" mass="23751">MLILIARFSSEQQAETISGVQAVTDASGKFVVVDVGSCGGNSDGGVFSRSSLGKKLMSDKLSIPQRGYIPALIRKGSRSISTSGRLTPSKESSHNYVGQDVNERAKRERKKREVTWLKLKKRRDLPRKDHKITAINDHDTQSDLIGAKPSRCDSLTSIKIKTLQFVDMIVTMIVHTIVEMIVSCLWSDCGDDCGHDCGDDCGVIEDMIVHMIREI</sequence>
<name>A0AAE1E0H9_9GAST</name>
<organism evidence="2 3">
    <name type="scientific">Elysia crispata</name>
    <name type="common">lettuce slug</name>
    <dbReference type="NCBI Taxonomy" id="231223"/>
    <lineage>
        <taxon>Eukaryota</taxon>
        <taxon>Metazoa</taxon>
        <taxon>Spiralia</taxon>
        <taxon>Lophotrochozoa</taxon>
        <taxon>Mollusca</taxon>
        <taxon>Gastropoda</taxon>
        <taxon>Heterobranchia</taxon>
        <taxon>Euthyneura</taxon>
        <taxon>Panpulmonata</taxon>
        <taxon>Sacoglossa</taxon>
        <taxon>Placobranchoidea</taxon>
        <taxon>Plakobranchidae</taxon>
        <taxon>Elysia</taxon>
    </lineage>
</organism>